<feature type="compositionally biased region" description="Acidic residues" evidence="2">
    <location>
        <begin position="234"/>
        <end position="251"/>
    </location>
</feature>
<dbReference type="AlphaFoldDB" id="A0A8J5X8C9"/>
<accession>A0A8J5X8C9</accession>
<evidence type="ECO:0000256" key="2">
    <source>
        <dbReference type="SAM" id="MobiDB-lite"/>
    </source>
</evidence>
<feature type="compositionally biased region" description="Low complexity" evidence="2">
    <location>
        <begin position="339"/>
        <end position="350"/>
    </location>
</feature>
<dbReference type="OrthoDB" id="10676236at2759"/>
<feature type="compositionally biased region" description="Gly residues" evidence="2">
    <location>
        <begin position="276"/>
        <end position="286"/>
    </location>
</feature>
<evidence type="ECO:0000259" key="3">
    <source>
        <dbReference type="PROSITE" id="PS51840"/>
    </source>
</evidence>
<evidence type="ECO:0000313" key="4">
    <source>
        <dbReference type="EMBL" id="KAG8460651.1"/>
    </source>
</evidence>
<proteinExistence type="predicted"/>
<feature type="coiled-coil region" evidence="1">
    <location>
        <begin position="359"/>
        <end position="393"/>
    </location>
</feature>
<feature type="compositionally biased region" description="Basic and acidic residues" evidence="2">
    <location>
        <begin position="292"/>
        <end position="301"/>
    </location>
</feature>
<feature type="region of interest" description="Disordered" evidence="2">
    <location>
        <begin position="483"/>
        <end position="521"/>
    </location>
</feature>
<gene>
    <name evidence="4" type="ORF">KFE25_011426</name>
</gene>
<reference evidence="4" key="1">
    <citation type="submission" date="2021-05" db="EMBL/GenBank/DDBJ databases">
        <title>The genome of the haptophyte Pavlova lutheri (Diacronema luteri, Pavlovales) - a model for lipid biosynthesis in eukaryotic algae.</title>
        <authorList>
            <person name="Hulatt C.J."/>
            <person name="Posewitz M.C."/>
        </authorList>
    </citation>
    <scope>NUCLEOTIDE SEQUENCE</scope>
    <source>
        <strain evidence="4">NIVA-4/92</strain>
    </source>
</reference>
<dbReference type="EMBL" id="JAGTXO010000031">
    <property type="protein sequence ID" value="KAG8460651.1"/>
    <property type="molecule type" value="Genomic_DNA"/>
</dbReference>
<dbReference type="Proteomes" id="UP000751190">
    <property type="component" value="Unassembled WGS sequence"/>
</dbReference>
<keyword evidence="5" id="KW-1185">Reference proteome</keyword>
<feature type="region of interest" description="Disordered" evidence="2">
    <location>
        <begin position="658"/>
        <end position="677"/>
    </location>
</feature>
<feature type="region of interest" description="Disordered" evidence="2">
    <location>
        <begin position="199"/>
        <end position="350"/>
    </location>
</feature>
<protein>
    <recommendedName>
        <fullName evidence="3">C2 NT-type domain-containing protein</fullName>
    </recommendedName>
</protein>
<dbReference type="PROSITE" id="PS51840">
    <property type="entry name" value="C2_NT"/>
    <property type="match status" value="1"/>
</dbReference>
<comment type="caution">
    <text evidence="4">The sequence shown here is derived from an EMBL/GenBank/DDBJ whole genome shotgun (WGS) entry which is preliminary data.</text>
</comment>
<evidence type="ECO:0000313" key="5">
    <source>
        <dbReference type="Proteomes" id="UP000751190"/>
    </source>
</evidence>
<keyword evidence="1" id="KW-0175">Coiled coil</keyword>
<organism evidence="4 5">
    <name type="scientific">Diacronema lutheri</name>
    <name type="common">Unicellular marine alga</name>
    <name type="synonym">Monochrysis lutheri</name>
    <dbReference type="NCBI Taxonomy" id="2081491"/>
    <lineage>
        <taxon>Eukaryota</taxon>
        <taxon>Haptista</taxon>
        <taxon>Haptophyta</taxon>
        <taxon>Pavlovophyceae</taxon>
        <taxon>Pavlovales</taxon>
        <taxon>Pavlovaceae</taxon>
        <taxon>Diacronema</taxon>
    </lineage>
</organism>
<feature type="compositionally biased region" description="Low complexity" evidence="2">
    <location>
        <begin position="490"/>
        <end position="504"/>
    </location>
</feature>
<feature type="domain" description="C2 NT-type" evidence="3">
    <location>
        <begin position="8"/>
        <end position="196"/>
    </location>
</feature>
<feature type="region of interest" description="Disordered" evidence="2">
    <location>
        <begin position="777"/>
        <end position="824"/>
    </location>
</feature>
<sequence length="824" mass="84407">MDRYKHKALHVGRECHKFRFDFCALEASGLPVSAQAGEIALTLQRGVKAARTQPARAQMGVARWHGQAGVASLVVTLYKSNDKGGTGKSYSSKPYRIALVALAPSPGATATATATAGASGARPKRLTLPGTLGARPGGAGSVELGLADLDLAKLAPASALLSPASSPSSAAREIELHLPARTGGAARVRLSVRVHALARDGSGSGNHAGAFGASPAPPVREAGGAARARGGDRADDDDDDDDDDDGDDDDSGSVSSRLAHLALGREAPGAAERASRGGGGGGGSDGGAPPAEPERQKRDAYVDGLVGVREGLEAELNRRRSQRGATPQRGGEPGSAPRAAVGTPGASAAALTATATSELLRVRDENSALCAQLEQLRGELDDANTRAAHSELLAQRARDAADAAAADAAAREERADALAARLAGDDALAGANDARAAAIADARADADAAEARATSAEYALRAARVEIADVRARLDDEAARRGAAEEEMAAARAAARSSTSRGSSSPPPAPPSDDARRAAAATASADALRLELASLRAEWDDALRRVSSSHQLKLDRLTVERDALEARETELTAAIEAAHDDAHRERARATDALRLLDEAREELAVAKGARATAEAEASARDAARAEAARALLECRAELARAREEVAVALAGAHEATAAARLGPSTPSAGGGGGDLDVPADDAAQRELDASEQEERLFELTLELVDAKMRLAESELERDRAVLAAKKAAQRAADDASGSRAVGFELGVELTALEVKNARLAEELGRARARIVEIESAHAGAAARARGGDGGTDDARVGRAKPGAAERGAPSPARAQWDDGSDSDD</sequence>
<dbReference type="InterPro" id="IPR019448">
    <property type="entry name" value="NT-C2"/>
</dbReference>
<evidence type="ECO:0000256" key="1">
    <source>
        <dbReference type="SAM" id="Coils"/>
    </source>
</evidence>
<feature type="coiled-coil region" evidence="1">
    <location>
        <begin position="749"/>
        <end position="776"/>
    </location>
</feature>
<name>A0A8J5X8C9_DIALT</name>